<dbReference type="InterPro" id="IPR043502">
    <property type="entry name" value="DNA/RNA_pol_sf"/>
</dbReference>
<dbReference type="AlphaFoldDB" id="A0A1X7SIR3"/>
<sequence length="86" mass="9534">HCCFHRLPFGITSASEHCNQRISDILTGAQGVVSMTDDILVFGKDQDEHGVHLWEALRQIEETGSNGDSTGIHPDPDCMSLVWVDR</sequence>
<protein>
    <recommendedName>
        <fullName evidence="2">Reverse transcriptase domain-containing protein</fullName>
    </recommendedName>
</protein>
<dbReference type="EnsemblMetazoa" id="Aqu2.1.01996_001">
    <property type="protein sequence ID" value="Aqu2.1.01996_001"/>
    <property type="gene ID" value="Aqu2.1.01996"/>
</dbReference>
<dbReference type="SUPFAM" id="SSF56672">
    <property type="entry name" value="DNA/RNA polymerases"/>
    <property type="match status" value="1"/>
</dbReference>
<dbReference type="InParanoid" id="A0A1X7SIR3"/>
<evidence type="ECO:0000313" key="1">
    <source>
        <dbReference type="EnsemblMetazoa" id="Aqu2.1.01996_001"/>
    </source>
</evidence>
<accession>A0A1X7SIR3</accession>
<proteinExistence type="predicted"/>
<name>A0A1X7SIR3_AMPQE</name>
<dbReference type="InterPro" id="IPR043128">
    <property type="entry name" value="Rev_trsase/Diguanyl_cyclase"/>
</dbReference>
<organism evidence="1">
    <name type="scientific">Amphimedon queenslandica</name>
    <name type="common">Sponge</name>
    <dbReference type="NCBI Taxonomy" id="400682"/>
    <lineage>
        <taxon>Eukaryota</taxon>
        <taxon>Metazoa</taxon>
        <taxon>Porifera</taxon>
        <taxon>Demospongiae</taxon>
        <taxon>Heteroscleromorpha</taxon>
        <taxon>Haplosclerida</taxon>
        <taxon>Niphatidae</taxon>
        <taxon>Amphimedon</taxon>
    </lineage>
</organism>
<reference evidence="1" key="1">
    <citation type="submission" date="2017-05" db="UniProtKB">
        <authorList>
            <consortium name="EnsemblMetazoa"/>
        </authorList>
    </citation>
    <scope>IDENTIFICATION</scope>
</reference>
<evidence type="ECO:0008006" key="2">
    <source>
        <dbReference type="Google" id="ProtNLM"/>
    </source>
</evidence>
<dbReference type="Gene3D" id="3.30.70.270">
    <property type="match status" value="1"/>
</dbReference>